<dbReference type="Ensembl" id="ENSJHYT00000004468.1">
    <property type="protein sequence ID" value="ENSJHYP00000003629.1"/>
    <property type="gene ID" value="ENSJHYG00000002988.1"/>
</dbReference>
<reference evidence="2" key="2">
    <citation type="submission" date="2025-09" db="UniProtKB">
        <authorList>
            <consortium name="Ensembl"/>
        </authorList>
    </citation>
    <scope>IDENTIFICATION</scope>
</reference>
<evidence type="ECO:0000313" key="3">
    <source>
        <dbReference type="Proteomes" id="UP000694408"/>
    </source>
</evidence>
<reference evidence="2" key="1">
    <citation type="submission" date="2025-08" db="UniProtKB">
        <authorList>
            <consortium name="Ensembl"/>
        </authorList>
    </citation>
    <scope>IDENTIFICATION</scope>
</reference>
<sequence>MGTWPHCFLGVLFPLLVRGIEVGLFPGPVGRASAQLPLTVGRQAVLLLLVLLRGRRLRRRRLRLLAFVGGGRRPGVVGAASPLAGLRAQLRGGGTVVTALVVAPRFPVQDAAEVGVIVFLAPSGRAAHQPGKVLLLVGAPAGRAVGPAPLRVRQRLAAGPAALAVVFLHGAVLAGQGPAAPAVRLGALEAPQLLAVRPPRPLRLLPVGLGKGRQLVHGHGRHAHREALTGQHLRLGSLLAATGRR</sequence>
<evidence type="ECO:0000313" key="2">
    <source>
        <dbReference type="Ensembl" id="ENSJHYP00000003629.1"/>
    </source>
</evidence>
<name>A0A8C5IJK7_JUNHY</name>
<dbReference type="Proteomes" id="UP000694408">
    <property type="component" value="Unplaced"/>
</dbReference>
<protein>
    <recommendedName>
        <fullName evidence="4">Secreted protein</fullName>
    </recommendedName>
</protein>
<dbReference type="AlphaFoldDB" id="A0A8C5IJK7"/>
<accession>A0A8C5IJK7</accession>
<keyword evidence="1" id="KW-0732">Signal</keyword>
<keyword evidence="3" id="KW-1185">Reference proteome</keyword>
<organism evidence="2 3">
    <name type="scientific">Junco hyemalis</name>
    <name type="common">Dark-eyed junco</name>
    <dbReference type="NCBI Taxonomy" id="40217"/>
    <lineage>
        <taxon>Eukaryota</taxon>
        <taxon>Metazoa</taxon>
        <taxon>Chordata</taxon>
        <taxon>Craniata</taxon>
        <taxon>Vertebrata</taxon>
        <taxon>Euteleostomi</taxon>
        <taxon>Archelosauria</taxon>
        <taxon>Archosauria</taxon>
        <taxon>Dinosauria</taxon>
        <taxon>Saurischia</taxon>
        <taxon>Theropoda</taxon>
        <taxon>Coelurosauria</taxon>
        <taxon>Aves</taxon>
        <taxon>Neognathae</taxon>
        <taxon>Neoaves</taxon>
        <taxon>Telluraves</taxon>
        <taxon>Australaves</taxon>
        <taxon>Passeriformes</taxon>
        <taxon>Passerellidae</taxon>
        <taxon>Junco</taxon>
    </lineage>
</organism>
<proteinExistence type="predicted"/>
<feature type="signal peptide" evidence="1">
    <location>
        <begin position="1"/>
        <end position="19"/>
    </location>
</feature>
<evidence type="ECO:0000256" key="1">
    <source>
        <dbReference type="SAM" id="SignalP"/>
    </source>
</evidence>
<evidence type="ECO:0008006" key="4">
    <source>
        <dbReference type="Google" id="ProtNLM"/>
    </source>
</evidence>
<feature type="chain" id="PRO_5034538512" description="Secreted protein" evidence="1">
    <location>
        <begin position="20"/>
        <end position="245"/>
    </location>
</feature>
<dbReference type="OMA" id="DCTAPAI"/>